<evidence type="ECO:0000256" key="3">
    <source>
        <dbReference type="ARBA" id="ARBA00022989"/>
    </source>
</evidence>
<proteinExistence type="inferred from homology"/>
<protein>
    <recommendedName>
        <fullName evidence="5">Protein-S-isoprenylcysteine O-methyltransferase</fullName>
        <ecNumber evidence="5">2.1.1.100</ecNumber>
    </recommendedName>
</protein>
<comment type="caution">
    <text evidence="5">Lacks conserved residue(s) required for the propagation of feature annotation.</text>
</comment>
<evidence type="ECO:0000256" key="2">
    <source>
        <dbReference type="ARBA" id="ARBA00022692"/>
    </source>
</evidence>
<sequence>MTCALLEYAIEILVFPSLKEYWWVNDIGLVMMLVGELVRKAAILTAGHSFTHIIRKYYENHHELITHGIYRFIPHPGYSGIVIWATGTQVMLCNPGCIIAFVAVLWRFFYT</sequence>
<dbReference type="PANTHER" id="PTHR12714:SF9">
    <property type="entry name" value="PROTEIN-S-ISOPRENYLCYSTEINE O-METHYLTRANSFERASE"/>
    <property type="match status" value="1"/>
</dbReference>
<dbReference type="InterPro" id="IPR007269">
    <property type="entry name" value="ICMT_MeTrfase"/>
</dbReference>
<comment type="similarity">
    <text evidence="5">Belongs to the class VI-like SAM-binding methyltransferase superfamily. Isoprenylcysteine carboxyl methyltransferase family.</text>
</comment>
<evidence type="ECO:0000313" key="6">
    <source>
        <dbReference type="EMBL" id="URD87750.1"/>
    </source>
</evidence>
<comment type="subcellular location">
    <subcellularLocation>
        <location evidence="5">Endoplasmic reticulum membrane</location>
        <topology evidence="5">Multi-pass membrane protein</topology>
    </subcellularLocation>
    <subcellularLocation>
        <location evidence="1">Membrane</location>
        <topology evidence="1">Multi-pass membrane protein</topology>
    </subcellularLocation>
</comment>
<comment type="cofactor">
    <cofactor evidence="5">
        <name>Zn(2+)</name>
        <dbReference type="ChEBI" id="CHEBI:29105"/>
    </cofactor>
    <text evidence="5">Divalent metal cations. Probably Zn(2+).</text>
</comment>
<feature type="transmembrane region" description="Helical" evidence="5">
    <location>
        <begin position="81"/>
        <end position="106"/>
    </location>
</feature>
<dbReference type="EMBL" id="CP097504">
    <property type="protein sequence ID" value="URD87752.1"/>
    <property type="molecule type" value="Genomic_DNA"/>
</dbReference>
<dbReference type="EC" id="2.1.1.100" evidence="5"/>
<keyword evidence="7" id="KW-1185">Reference proteome</keyword>
<dbReference type="EMBL" id="CP097504">
    <property type="protein sequence ID" value="URD87750.1"/>
    <property type="molecule type" value="Genomic_DNA"/>
</dbReference>
<keyword evidence="5" id="KW-0949">S-adenosyl-L-methionine</keyword>
<evidence type="ECO:0000256" key="5">
    <source>
        <dbReference type="RuleBase" id="RU362022"/>
    </source>
</evidence>
<dbReference type="PANTHER" id="PTHR12714">
    <property type="entry name" value="PROTEIN-S ISOPRENYLCYSTEINE O-METHYLTRANSFERASE"/>
    <property type="match status" value="1"/>
</dbReference>
<dbReference type="Proteomes" id="UP001055439">
    <property type="component" value="Chromosome 2"/>
</dbReference>
<dbReference type="GO" id="GO:0005789">
    <property type="term" value="C:endoplasmic reticulum membrane"/>
    <property type="evidence" value="ECO:0007669"/>
    <property type="project" value="UniProtKB-SubCell"/>
</dbReference>
<accession>A0A9E7JNN1</accession>
<keyword evidence="5" id="KW-0489">Methyltransferase</keyword>
<keyword evidence="5" id="KW-0808">Transferase</keyword>
<dbReference type="EMBL" id="CP097504">
    <property type="protein sequence ID" value="URD87751.1"/>
    <property type="molecule type" value="Genomic_DNA"/>
</dbReference>
<dbReference type="GO" id="GO:0032259">
    <property type="term" value="P:methylation"/>
    <property type="evidence" value="ECO:0007669"/>
    <property type="project" value="UniProtKB-KW"/>
</dbReference>
<keyword evidence="3 5" id="KW-1133">Transmembrane helix</keyword>
<evidence type="ECO:0000313" key="7">
    <source>
        <dbReference type="Proteomes" id="UP001055439"/>
    </source>
</evidence>
<keyword evidence="5" id="KW-0256">Endoplasmic reticulum</keyword>
<evidence type="ECO:0000256" key="4">
    <source>
        <dbReference type="ARBA" id="ARBA00023136"/>
    </source>
</evidence>
<name>A0A9E7JNN1_9LILI</name>
<dbReference type="GO" id="GO:0004671">
    <property type="term" value="F:protein C-terminal S-isoprenylcysteine carboxyl O-methyltransferase activity"/>
    <property type="evidence" value="ECO:0007669"/>
    <property type="project" value="UniProtKB-EC"/>
</dbReference>
<dbReference type="Gene3D" id="1.20.120.1630">
    <property type="match status" value="1"/>
</dbReference>
<dbReference type="OrthoDB" id="422086at2759"/>
<keyword evidence="4 5" id="KW-0472">Membrane</keyword>
<reference evidence="6" key="1">
    <citation type="submission" date="2022-05" db="EMBL/GenBank/DDBJ databases">
        <title>The Musa troglodytarum L. genome provides insights into the mechanism of non-climacteric behaviour and enrichment of carotenoids.</title>
        <authorList>
            <person name="Wang J."/>
        </authorList>
    </citation>
    <scope>NUCLEOTIDE SEQUENCE</scope>
    <source>
        <tissue evidence="6">Leaf</tissue>
    </source>
</reference>
<organism evidence="6 7">
    <name type="scientific">Musa troglodytarum</name>
    <name type="common">fe'i banana</name>
    <dbReference type="NCBI Taxonomy" id="320322"/>
    <lineage>
        <taxon>Eukaryota</taxon>
        <taxon>Viridiplantae</taxon>
        <taxon>Streptophyta</taxon>
        <taxon>Embryophyta</taxon>
        <taxon>Tracheophyta</taxon>
        <taxon>Spermatophyta</taxon>
        <taxon>Magnoliopsida</taxon>
        <taxon>Liliopsida</taxon>
        <taxon>Zingiberales</taxon>
        <taxon>Musaceae</taxon>
        <taxon>Musa</taxon>
    </lineage>
</organism>
<gene>
    <name evidence="6" type="ORF">MUK42_26980</name>
</gene>
<keyword evidence="2 5" id="KW-0812">Transmembrane</keyword>
<dbReference type="EMBL" id="CP097504">
    <property type="protein sequence ID" value="URD87755.1"/>
    <property type="molecule type" value="Genomic_DNA"/>
</dbReference>
<comment type="catalytic activity">
    <reaction evidence="5">
        <text>[protein]-C-terminal S-[(2E,6E)-farnesyl]-L-cysteine + S-adenosyl-L-methionine = [protein]-C-terminal S-[(2E,6E)-farnesyl]-L-cysteine methyl ester + S-adenosyl-L-homocysteine</text>
        <dbReference type="Rhea" id="RHEA:21672"/>
        <dbReference type="Rhea" id="RHEA-COMP:12125"/>
        <dbReference type="Rhea" id="RHEA-COMP:12126"/>
        <dbReference type="ChEBI" id="CHEBI:57856"/>
        <dbReference type="ChEBI" id="CHEBI:59789"/>
        <dbReference type="ChEBI" id="CHEBI:90510"/>
        <dbReference type="ChEBI" id="CHEBI:90511"/>
        <dbReference type="EC" id="2.1.1.100"/>
    </reaction>
</comment>
<dbReference type="AlphaFoldDB" id="A0A9E7JNN1"/>
<dbReference type="Pfam" id="PF04140">
    <property type="entry name" value="ICMT"/>
    <property type="match status" value="1"/>
</dbReference>
<evidence type="ECO:0000256" key="1">
    <source>
        <dbReference type="ARBA" id="ARBA00004141"/>
    </source>
</evidence>